<evidence type="ECO:0000313" key="2">
    <source>
        <dbReference type="EMBL" id="KAJ4338580.1"/>
    </source>
</evidence>
<sequence>MGKRKAQNVHEMARSEEQKLPDSGYGSDDIQPPASKRLAPVTTIEKELSRDVEPPAAPKLTVKVTSDQNLLMTPKRVNTAWLQDDASLSSEPPETPWIGATSSPDFDNQKHESPSLNYGQHRVTTKPNRHFDLMEEENAFLKERNAVLEAETVDYYDTIDEVEDNDFVRL</sequence>
<gene>
    <name evidence="2" type="ORF">N0V87_003910</name>
</gene>
<evidence type="ECO:0000313" key="3">
    <source>
        <dbReference type="Proteomes" id="UP001140562"/>
    </source>
</evidence>
<dbReference type="AlphaFoldDB" id="A0A9W9C119"/>
<name>A0A9W9C119_9PLEO</name>
<feature type="region of interest" description="Disordered" evidence="1">
    <location>
        <begin position="82"/>
        <end position="123"/>
    </location>
</feature>
<dbReference type="EMBL" id="JAPEUV010000029">
    <property type="protein sequence ID" value="KAJ4338580.1"/>
    <property type="molecule type" value="Genomic_DNA"/>
</dbReference>
<accession>A0A9W9C119</accession>
<dbReference type="Proteomes" id="UP001140562">
    <property type="component" value="Unassembled WGS sequence"/>
</dbReference>
<reference evidence="2" key="1">
    <citation type="submission" date="2022-10" db="EMBL/GenBank/DDBJ databases">
        <title>Tapping the CABI collections for fungal endophytes: first genome assemblies for Collariella, Neodidymelliopsis, Ascochyta clinopodiicola, Didymella pomorum, Didymosphaeria variabile, Neocosmospora piperis and Neocucurbitaria cava.</title>
        <authorList>
            <person name="Hill R."/>
        </authorList>
    </citation>
    <scope>NUCLEOTIDE SEQUENCE</scope>
    <source>
        <strain evidence="2">IMI 360193</strain>
    </source>
</reference>
<proteinExistence type="predicted"/>
<feature type="region of interest" description="Disordered" evidence="1">
    <location>
        <begin position="1"/>
        <end position="38"/>
    </location>
</feature>
<comment type="caution">
    <text evidence="2">The sequence shown here is derived from an EMBL/GenBank/DDBJ whole genome shotgun (WGS) entry which is preliminary data.</text>
</comment>
<dbReference type="OrthoDB" id="10468797at2759"/>
<evidence type="ECO:0000256" key="1">
    <source>
        <dbReference type="SAM" id="MobiDB-lite"/>
    </source>
</evidence>
<keyword evidence="3" id="KW-1185">Reference proteome</keyword>
<protein>
    <submittedName>
        <fullName evidence="2">Uncharacterized protein</fullName>
    </submittedName>
</protein>
<organism evidence="2 3">
    <name type="scientific">Didymella glomerata</name>
    <dbReference type="NCBI Taxonomy" id="749621"/>
    <lineage>
        <taxon>Eukaryota</taxon>
        <taxon>Fungi</taxon>
        <taxon>Dikarya</taxon>
        <taxon>Ascomycota</taxon>
        <taxon>Pezizomycotina</taxon>
        <taxon>Dothideomycetes</taxon>
        <taxon>Pleosporomycetidae</taxon>
        <taxon>Pleosporales</taxon>
        <taxon>Pleosporineae</taxon>
        <taxon>Didymellaceae</taxon>
        <taxon>Didymella</taxon>
    </lineage>
</organism>
<feature type="compositionally biased region" description="Basic and acidic residues" evidence="1">
    <location>
        <begin position="11"/>
        <end position="20"/>
    </location>
</feature>